<dbReference type="SUPFAM" id="SSF48452">
    <property type="entry name" value="TPR-like"/>
    <property type="match status" value="1"/>
</dbReference>
<feature type="compositionally biased region" description="Low complexity" evidence="7">
    <location>
        <begin position="641"/>
        <end position="650"/>
    </location>
</feature>
<dbReference type="PROSITE" id="PS51755">
    <property type="entry name" value="OMPR_PHOB"/>
    <property type="match status" value="1"/>
</dbReference>
<feature type="DNA-binding region" description="OmpR/PhoB-type" evidence="6">
    <location>
        <begin position="1"/>
        <end position="103"/>
    </location>
</feature>
<feature type="region of interest" description="Disordered" evidence="7">
    <location>
        <begin position="404"/>
        <end position="443"/>
    </location>
</feature>
<feature type="region of interest" description="Disordered" evidence="7">
    <location>
        <begin position="628"/>
        <end position="650"/>
    </location>
</feature>
<name>A0ABV3ADP3_9ACTN</name>
<dbReference type="PANTHER" id="PTHR35807">
    <property type="entry name" value="TRANSCRIPTIONAL REGULATOR REDD-RELATED"/>
    <property type="match status" value="1"/>
</dbReference>
<evidence type="ECO:0000256" key="6">
    <source>
        <dbReference type="PROSITE-ProRule" id="PRU01091"/>
    </source>
</evidence>
<evidence type="ECO:0000313" key="10">
    <source>
        <dbReference type="Proteomes" id="UP001551011"/>
    </source>
</evidence>
<accession>A0ABV3ADP3</accession>
<comment type="similarity">
    <text evidence="1">Belongs to the AfsR/DnrI/RedD regulatory family.</text>
</comment>
<dbReference type="CDD" id="cd15831">
    <property type="entry name" value="BTAD"/>
    <property type="match status" value="1"/>
</dbReference>
<dbReference type="Gene3D" id="1.10.10.10">
    <property type="entry name" value="Winged helix-like DNA-binding domain superfamily/Winged helix DNA-binding domain"/>
    <property type="match status" value="1"/>
</dbReference>
<evidence type="ECO:0000256" key="1">
    <source>
        <dbReference type="ARBA" id="ARBA00005820"/>
    </source>
</evidence>
<dbReference type="Gene3D" id="3.40.50.300">
    <property type="entry name" value="P-loop containing nucleotide triphosphate hydrolases"/>
    <property type="match status" value="1"/>
</dbReference>
<keyword evidence="10" id="KW-1185">Reference proteome</keyword>
<keyword evidence="4 6" id="KW-0238">DNA-binding</keyword>
<dbReference type="InterPro" id="IPR027417">
    <property type="entry name" value="P-loop_NTPase"/>
</dbReference>
<evidence type="ECO:0000256" key="3">
    <source>
        <dbReference type="ARBA" id="ARBA00023015"/>
    </source>
</evidence>
<evidence type="ECO:0000256" key="2">
    <source>
        <dbReference type="ARBA" id="ARBA00023012"/>
    </source>
</evidence>
<dbReference type="EMBL" id="JBFAEG010000016">
    <property type="protein sequence ID" value="MEU5709705.1"/>
    <property type="molecule type" value="Genomic_DNA"/>
</dbReference>
<reference evidence="9 10" key="1">
    <citation type="submission" date="2024-06" db="EMBL/GenBank/DDBJ databases">
        <title>The Natural Products Discovery Center: Release of the First 8490 Sequenced Strains for Exploring Actinobacteria Biosynthetic Diversity.</title>
        <authorList>
            <person name="Kalkreuter E."/>
            <person name="Kautsar S.A."/>
            <person name="Yang D."/>
            <person name="Bader C.D."/>
            <person name="Teijaro C.N."/>
            <person name="Fluegel L."/>
            <person name="Davis C.M."/>
            <person name="Simpson J.R."/>
            <person name="Lauterbach L."/>
            <person name="Steele A.D."/>
            <person name="Gui C."/>
            <person name="Meng S."/>
            <person name="Li G."/>
            <person name="Viehrig K."/>
            <person name="Ye F."/>
            <person name="Su P."/>
            <person name="Kiefer A.F."/>
            <person name="Nichols A."/>
            <person name="Cepeda A.J."/>
            <person name="Yan W."/>
            <person name="Fan B."/>
            <person name="Jiang Y."/>
            <person name="Adhikari A."/>
            <person name="Zheng C.-J."/>
            <person name="Schuster L."/>
            <person name="Cowan T.M."/>
            <person name="Smanski M.J."/>
            <person name="Chevrette M.G."/>
            <person name="De Carvalho L.P.S."/>
            <person name="Shen B."/>
        </authorList>
    </citation>
    <scope>NUCLEOTIDE SEQUENCE [LARGE SCALE GENOMIC DNA]</scope>
    <source>
        <strain evidence="9 10">NPDC020594</strain>
    </source>
</reference>
<dbReference type="InterPro" id="IPR011990">
    <property type="entry name" value="TPR-like_helical_dom_sf"/>
</dbReference>
<sequence>MPGIEVLRFEVLGPLRVLRAESELDLGYPQARALLGVLLVRPGRPVRMSTIVDVLWPGRPPASAPNAVRRHVGALRKLLEPGLPPRAPGRRLLGRTGGYLLEASADEADLLRFRALSRRGMRAAATARSEQAVRHFAGALRLWRGPVAAGLPGPVRAHPHFAAVDREVLRTARMAADAALLCGRADQVLPSVRRAAVLNPFDEPLLARLILSLAACGLQAEALATYEDARRDLAAQSGIAPGAELAAAHARVLRQQIRPARHRLPTGPPDPARPFVRPAQLPPDLAVFTGRERELAALDAVWGGEPVGAAPDTSPCGEPLRADGDALTGGKPLRAEGLTGVAPEPTAPNTWTGAKAMRQAPDAVTGAGTVPTAVDTWADGEPAPLGPDALAGAETVPTAVDTWAGGEPLRADGNALTGGEPLRAEPGAPTGADPEPAAPNTWTGAEPVRLAPDALAGTEAVPTALDAVTGAEALPTALDTWSGGEPLRAALTPLAGAYPVSAVLISGPAGIGKTALAIHWAHRIADRFPDGQLHLDLGGSAPHQAALEPAEALSRLLAALGVPARSMPVGVAALAAQYRDVLAGRRLLVLLDDAACLGRLRPLLPRVPGCLTLVTGRGGLVGPTAVTGSAGATGNGGPTEPARGAGSAALAGRATATGPLGLTESAGATAATGLTTPTAATQPAKLIKSVGRVETAAPSGSLRLTETQARAAAGVRVLELDLPSEADARDLLARRIGAARPAAEPEAVTEIIRRCGRLPSALALVAARAASRRDFALAALAADLAEDAEP</sequence>
<dbReference type="Proteomes" id="UP001551011">
    <property type="component" value="Unassembled WGS sequence"/>
</dbReference>
<feature type="domain" description="OmpR/PhoB-type" evidence="8">
    <location>
        <begin position="1"/>
        <end position="103"/>
    </location>
</feature>
<feature type="region of interest" description="Disordered" evidence="7">
    <location>
        <begin position="259"/>
        <end position="278"/>
    </location>
</feature>
<dbReference type="InterPro" id="IPR036388">
    <property type="entry name" value="WH-like_DNA-bd_sf"/>
</dbReference>
<dbReference type="Pfam" id="PF03704">
    <property type="entry name" value="BTAD"/>
    <property type="match status" value="1"/>
</dbReference>
<evidence type="ECO:0000256" key="7">
    <source>
        <dbReference type="SAM" id="MobiDB-lite"/>
    </source>
</evidence>
<dbReference type="SMART" id="SM01043">
    <property type="entry name" value="BTAD"/>
    <property type="match status" value="1"/>
</dbReference>
<dbReference type="InterPro" id="IPR001867">
    <property type="entry name" value="OmpR/PhoB-type_DNA-bd"/>
</dbReference>
<dbReference type="RefSeq" id="WP_234339367.1">
    <property type="nucleotide sequence ID" value="NZ_JBEXDP010000017.1"/>
</dbReference>
<dbReference type="InterPro" id="IPR005158">
    <property type="entry name" value="BTAD"/>
</dbReference>
<dbReference type="InterPro" id="IPR051677">
    <property type="entry name" value="AfsR-DnrI-RedD_regulator"/>
</dbReference>
<gene>
    <name evidence="9" type="ORF">AB0H04_22985</name>
</gene>
<dbReference type="PANTHER" id="PTHR35807:SF1">
    <property type="entry name" value="TRANSCRIPTIONAL REGULATOR REDD"/>
    <property type="match status" value="1"/>
</dbReference>
<evidence type="ECO:0000256" key="4">
    <source>
        <dbReference type="ARBA" id="ARBA00023125"/>
    </source>
</evidence>
<dbReference type="InterPro" id="IPR016032">
    <property type="entry name" value="Sig_transdc_resp-reg_C-effctor"/>
</dbReference>
<proteinExistence type="inferred from homology"/>
<protein>
    <submittedName>
        <fullName evidence="9">BTAD domain-containing putative transcriptional regulator</fullName>
    </submittedName>
</protein>
<evidence type="ECO:0000256" key="5">
    <source>
        <dbReference type="ARBA" id="ARBA00023163"/>
    </source>
</evidence>
<evidence type="ECO:0000259" key="8">
    <source>
        <dbReference type="PROSITE" id="PS51755"/>
    </source>
</evidence>
<dbReference type="Gene3D" id="1.25.40.10">
    <property type="entry name" value="Tetratricopeptide repeat domain"/>
    <property type="match status" value="1"/>
</dbReference>
<keyword evidence="5" id="KW-0804">Transcription</keyword>
<dbReference type="PRINTS" id="PR00364">
    <property type="entry name" value="DISEASERSIST"/>
</dbReference>
<evidence type="ECO:0000313" key="9">
    <source>
        <dbReference type="EMBL" id="MEU5709705.1"/>
    </source>
</evidence>
<organism evidence="9 10">
    <name type="scientific">Streptomyces flaveolus</name>
    <dbReference type="NCBI Taxonomy" id="67297"/>
    <lineage>
        <taxon>Bacteria</taxon>
        <taxon>Bacillati</taxon>
        <taxon>Actinomycetota</taxon>
        <taxon>Actinomycetes</taxon>
        <taxon>Kitasatosporales</taxon>
        <taxon>Streptomycetaceae</taxon>
        <taxon>Streptomyces</taxon>
    </lineage>
</organism>
<keyword evidence="3" id="KW-0805">Transcription regulation</keyword>
<keyword evidence="2" id="KW-0902">Two-component regulatory system</keyword>
<dbReference type="SUPFAM" id="SSF46894">
    <property type="entry name" value="C-terminal effector domain of the bipartite response regulators"/>
    <property type="match status" value="1"/>
</dbReference>
<dbReference type="SMART" id="SM00862">
    <property type="entry name" value="Trans_reg_C"/>
    <property type="match status" value="1"/>
</dbReference>
<comment type="caution">
    <text evidence="9">The sequence shown here is derived from an EMBL/GenBank/DDBJ whole genome shotgun (WGS) entry which is preliminary data.</text>
</comment>
<dbReference type="SUPFAM" id="SSF52540">
    <property type="entry name" value="P-loop containing nucleoside triphosphate hydrolases"/>
    <property type="match status" value="1"/>
</dbReference>